<protein>
    <submittedName>
        <fullName evidence="1">Uncharacterized protein</fullName>
    </submittedName>
</protein>
<dbReference type="AlphaFoldDB" id="A0AAV4W9P2"/>
<dbReference type="Proteomes" id="UP001054837">
    <property type="component" value="Unassembled WGS sequence"/>
</dbReference>
<evidence type="ECO:0000313" key="2">
    <source>
        <dbReference type="Proteomes" id="UP001054837"/>
    </source>
</evidence>
<proteinExistence type="predicted"/>
<accession>A0AAV4W9P2</accession>
<sequence length="140" mass="16192">MLPQPYPRPLFHLFPTNSRSAGLTWHPEDPFPFAMERSRLICEGSESNRRIGYENALSNLQLRLAKQIAIFLQNILSHCLTTKQWAGSIDSRRRSDLIRTRIHLPKPDYIIQQSGRPLCSLNPIREHFSICFPQIEGLPD</sequence>
<dbReference type="EMBL" id="BPLQ01014199">
    <property type="protein sequence ID" value="GIY78015.1"/>
    <property type="molecule type" value="Genomic_DNA"/>
</dbReference>
<organism evidence="1 2">
    <name type="scientific">Caerostris darwini</name>
    <dbReference type="NCBI Taxonomy" id="1538125"/>
    <lineage>
        <taxon>Eukaryota</taxon>
        <taxon>Metazoa</taxon>
        <taxon>Ecdysozoa</taxon>
        <taxon>Arthropoda</taxon>
        <taxon>Chelicerata</taxon>
        <taxon>Arachnida</taxon>
        <taxon>Araneae</taxon>
        <taxon>Araneomorphae</taxon>
        <taxon>Entelegynae</taxon>
        <taxon>Araneoidea</taxon>
        <taxon>Araneidae</taxon>
        <taxon>Caerostris</taxon>
    </lineage>
</organism>
<name>A0AAV4W9P2_9ARAC</name>
<keyword evidence="2" id="KW-1185">Reference proteome</keyword>
<gene>
    <name evidence="1" type="ORF">CDAR_232431</name>
</gene>
<reference evidence="1 2" key="1">
    <citation type="submission" date="2021-06" db="EMBL/GenBank/DDBJ databases">
        <title>Caerostris darwini draft genome.</title>
        <authorList>
            <person name="Kono N."/>
            <person name="Arakawa K."/>
        </authorList>
    </citation>
    <scope>NUCLEOTIDE SEQUENCE [LARGE SCALE GENOMIC DNA]</scope>
</reference>
<comment type="caution">
    <text evidence="1">The sequence shown here is derived from an EMBL/GenBank/DDBJ whole genome shotgun (WGS) entry which is preliminary data.</text>
</comment>
<evidence type="ECO:0000313" key="1">
    <source>
        <dbReference type="EMBL" id="GIY78015.1"/>
    </source>
</evidence>